<feature type="transmembrane region" description="Helical" evidence="6">
    <location>
        <begin position="217"/>
        <end position="239"/>
    </location>
</feature>
<evidence type="ECO:0000313" key="8">
    <source>
        <dbReference type="EMBL" id="TBU06680.1"/>
    </source>
</evidence>
<feature type="transmembrane region" description="Helical" evidence="6">
    <location>
        <begin position="318"/>
        <end position="339"/>
    </location>
</feature>
<feature type="domain" description="Major facilitator superfamily associated" evidence="7">
    <location>
        <begin position="7"/>
        <end position="380"/>
    </location>
</feature>
<comment type="subcellular location">
    <subcellularLocation>
        <location evidence="1">Membrane</location>
        <topology evidence="1">Multi-pass membrane protein</topology>
    </subcellularLocation>
</comment>
<dbReference type="OrthoDB" id="2192003at2759"/>
<gene>
    <name evidence="8" type="ORF">CWI38_2525p0010</name>
</gene>
<protein>
    <submittedName>
        <fullName evidence="8">MFS_1-like transporter</fullName>
    </submittedName>
</protein>
<keyword evidence="5 6" id="KW-0472">Membrane</keyword>
<accession>A0A4Q9LI65</accession>
<evidence type="ECO:0000256" key="2">
    <source>
        <dbReference type="ARBA" id="ARBA00005241"/>
    </source>
</evidence>
<dbReference type="PANTHER" id="PTHR16172:SF41">
    <property type="entry name" value="MAJOR FACILITATOR SUPERFAMILY DOMAIN-CONTAINING PROTEIN 6-LIKE"/>
    <property type="match status" value="1"/>
</dbReference>
<feature type="transmembrane region" description="Helical" evidence="6">
    <location>
        <begin position="285"/>
        <end position="306"/>
    </location>
</feature>
<dbReference type="Gene3D" id="1.20.1250.20">
    <property type="entry name" value="MFS general substrate transporter like domains"/>
    <property type="match status" value="2"/>
</dbReference>
<dbReference type="InterPro" id="IPR051717">
    <property type="entry name" value="MFS_MFSD6"/>
</dbReference>
<feature type="transmembrane region" description="Helical" evidence="6">
    <location>
        <begin position="172"/>
        <end position="192"/>
    </location>
</feature>
<dbReference type="SUPFAM" id="SSF103473">
    <property type="entry name" value="MFS general substrate transporter"/>
    <property type="match status" value="1"/>
</dbReference>
<keyword evidence="9" id="KW-1185">Reference proteome</keyword>
<evidence type="ECO:0000313" key="9">
    <source>
        <dbReference type="Proteomes" id="UP000292282"/>
    </source>
</evidence>
<comment type="similarity">
    <text evidence="2">Belongs to the major facilitator superfamily. MFSD6 family.</text>
</comment>
<proteinExistence type="inferred from homology"/>
<keyword evidence="4 6" id="KW-1133">Transmembrane helix</keyword>
<evidence type="ECO:0000256" key="1">
    <source>
        <dbReference type="ARBA" id="ARBA00004141"/>
    </source>
</evidence>
<dbReference type="VEuPathDB" id="MicrosporidiaDB:CWI38_2525p0010"/>
<evidence type="ECO:0000256" key="6">
    <source>
        <dbReference type="SAM" id="Phobius"/>
    </source>
</evidence>
<evidence type="ECO:0000259" key="7">
    <source>
        <dbReference type="Pfam" id="PF12832"/>
    </source>
</evidence>
<feature type="transmembrane region" description="Helical" evidence="6">
    <location>
        <begin position="70"/>
        <end position="91"/>
    </location>
</feature>
<keyword evidence="3 6" id="KW-0812">Transmembrane</keyword>
<feature type="transmembrane region" description="Helical" evidence="6">
    <location>
        <begin position="393"/>
        <end position="415"/>
    </location>
</feature>
<feature type="transmembrane region" description="Helical" evidence="6">
    <location>
        <begin position="103"/>
        <end position="125"/>
    </location>
</feature>
<dbReference type="AlphaFoldDB" id="A0A4Q9LI65"/>
<dbReference type="Proteomes" id="UP000292282">
    <property type="component" value="Unassembled WGS sequence"/>
</dbReference>
<organism evidence="8 9">
    <name type="scientific">Hamiltosporidium tvaerminnensis</name>
    <dbReference type="NCBI Taxonomy" id="1176355"/>
    <lineage>
        <taxon>Eukaryota</taxon>
        <taxon>Fungi</taxon>
        <taxon>Fungi incertae sedis</taxon>
        <taxon>Microsporidia</taxon>
        <taxon>Dubosqiidae</taxon>
        <taxon>Hamiltosporidium</taxon>
    </lineage>
</organism>
<feature type="transmembrane region" description="Helical" evidence="6">
    <location>
        <begin position="360"/>
        <end position="381"/>
    </location>
</feature>
<evidence type="ECO:0000256" key="4">
    <source>
        <dbReference type="ARBA" id="ARBA00022989"/>
    </source>
</evidence>
<dbReference type="PANTHER" id="PTHR16172">
    <property type="entry name" value="MAJOR FACILITATOR SUPERFAMILY DOMAIN-CONTAINING PROTEIN 6-LIKE"/>
    <property type="match status" value="1"/>
</dbReference>
<evidence type="ECO:0000256" key="3">
    <source>
        <dbReference type="ARBA" id="ARBA00022692"/>
    </source>
</evidence>
<feature type="transmembrane region" description="Helical" evidence="6">
    <location>
        <begin position="146"/>
        <end position="166"/>
    </location>
</feature>
<reference evidence="8 9" key="1">
    <citation type="submission" date="2017-12" db="EMBL/GenBank/DDBJ databases">
        <authorList>
            <person name="Pombert J.-F."/>
            <person name="Haag K.L."/>
            <person name="Ebert D."/>
        </authorList>
    </citation>
    <scope>NUCLEOTIDE SEQUENCE [LARGE SCALE GENOMIC DNA]</scope>
    <source>
        <strain evidence="8">IL-G-3</strain>
    </source>
</reference>
<evidence type="ECO:0000256" key="5">
    <source>
        <dbReference type="ARBA" id="ARBA00023136"/>
    </source>
</evidence>
<feature type="transmembrane region" description="Helical" evidence="6">
    <location>
        <begin position="259"/>
        <end position="278"/>
    </location>
</feature>
<dbReference type="Pfam" id="PF12832">
    <property type="entry name" value="MFS_1_like"/>
    <property type="match status" value="1"/>
</dbReference>
<comment type="caution">
    <text evidence="8">The sequence shown here is derived from an EMBL/GenBank/DDBJ whole genome shotgun (WGS) entry which is preliminary data.</text>
</comment>
<dbReference type="EMBL" id="PITK01002525">
    <property type="protein sequence ID" value="TBU06680.1"/>
    <property type="molecule type" value="Genomic_DNA"/>
</dbReference>
<dbReference type="GO" id="GO:0016020">
    <property type="term" value="C:membrane"/>
    <property type="evidence" value="ECO:0007669"/>
    <property type="project" value="UniProtKB-SubCell"/>
</dbReference>
<name>A0A4Q9LI65_9MICR</name>
<dbReference type="InterPro" id="IPR024989">
    <property type="entry name" value="MFS_assoc_dom"/>
</dbReference>
<dbReference type="InterPro" id="IPR036259">
    <property type="entry name" value="MFS_trans_sf"/>
</dbReference>
<sequence length="435" mass="49632">MDKEVVQMALIYLSVSASVYCAHNFMYSFLKASCSIEIHDFSMLDTLEVLRLIGGFFWTNLADRTNKHRIIAIINMVGYAVFLNLLQWAPWFMKAKELNIWTIIYRGLSIFFQCGIYPILDAVILEMLEKNGKSRKHYSKIRIASTLGHVLAHLAVISVSYIFSVKQKDEKVVLILTSFFVLVTSILIFFYFSDVEKKETKKNKFPLKIRIQRNLKYVREILTFSFILFNITGTLQGIYRNAMTSFLPAHLENIGMKNNSIRGLFILRCLPEIGMLWITPYIERFVSIYVMMLFGICFGVFRPLLYGFAELKNLGQTGIYSVCILNELTKGIFSALYGYGSSKMAKEFSTEKTKALAQGIQGGCYCGLAPFICGLMGYFILKYDLFEYRGNSLRGFFILTGLLGCFGIFILLVLINNRKKKEKMSIGSSKICAAV</sequence>